<gene>
    <name evidence="1" type="ORF">XENOCAPTIV_015358</name>
</gene>
<dbReference type="EMBL" id="JAHRIN010003180">
    <property type="protein sequence ID" value="MEQ2192676.1"/>
    <property type="molecule type" value="Genomic_DNA"/>
</dbReference>
<name>A0ABV0QA19_9TELE</name>
<reference evidence="1 2" key="1">
    <citation type="submission" date="2021-06" db="EMBL/GenBank/DDBJ databases">
        <authorList>
            <person name="Palmer J.M."/>
        </authorList>
    </citation>
    <scope>NUCLEOTIDE SEQUENCE [LARGE SCALE GENOMIC DNA]</scope>
    <source>
        <strain evidence="1 2">XC_2019</strain>
        <tissue evidence="1">Muscle</tissue>
    </source>
</reference>
<accession>A0ABV0QA19</accession>
<evidence type="ECO:0000313" key="1">
    <source>
        <dbReference type="EMBL" id="MEQ2192676.1"/>
    </source>
</evidence>
<dbReference type="Proteomes" id="UP001434883">
    <property type="component" value="Unassembled WGS sequence"/>
</dbReference>
<sequence>MFSGAAADLQKSTSFCPLCLGYTQESRKPASRVKNTQDQLDLQKLCSSTSRKISCKKCDVTVLQEIPASSLKTQFSPVPRTRFLLIVPINPASKSSCLMPRGVIRGQQQQMADCFTNGQTNEEDEILFFRQRLKHVSAT</sequence>
<keyword evidence="2" id="KW-1185">Reference proteome</keyword>
<organism evidence="1 2">
    <name type="scientific">Xenoophorus captivus</name>
    <dbReference type="NCBI Taxonomy" id="1517983"/>
    <lineage>
        <taxon>Eukaryota</taxon>
        <taxon>Metazoa</taxon>
        <taxon>Chordata</taxon>
        <taxon>Craniata</taxon>
        <taxon>Vertebrata</taxon>
        <taxon>Euteleostomi</taxon>
        <taxon>Actinopterygii</taxon>
        <taxon>Neopterygii</taxon>
        <taxon>Teleostei</taxon>
        <taxon>Neoteleostei</taxon>
        <taxon>Acanthomorphata</taxon>
        <taxon>Ovalentaria</taxon>
        <taxon>Atherinomorphae</taxon>
        <taxon>Cyprinodontiformes</taxon>
        <taxon>Goodeidae</taxon>
        <taxon>Xenoophorus</taxon>
    </lineage>
</organism>
<comment type="caution">
    <text evidence="1">The sequence shown here is derived from an EMBL/GenBank/DDBJ whole genome shotgun (WGS) entry which is preliminary data.</text>
</comment>
<protein>
    <submittedName>
        <fullName evidence="1">Uncharacterized protein</fullName>
    </submittedName>
</protein>
<evidence type="ECO:0000313" key="2">
    <source>
        <dbReference type="Proteomes" id="UP001434883"/>
    </source>
</evidence>
<proteinExistence type="predicted"/>